<organism evidence="2 3">
    <name type="scientific">Glarea lozoyensis (strain ATCC 20868 / MF5171)</name>
    <dbReference type="NCBI Taxonomy" id="1116229"/>
    <lineage>
        <taxon>Eukaryota</taxon>
        <taxon>Fungi</taxon>
        <taxon>Dikarya</taxon>
        <taxon>Ascomycota</taxon>
        <taxon>Pezizomycotina</taxon>
        <taxon>Leotiomycetes</taxon>
        <taxon>Helotiales</taxon>
        <taxon>Helotiaceae</taxon>
        <taxon>Glarea</taxon>
    </lineage>
</organism>
<dbReference type="RefSeq" id="XP_008078328.1">
    <property type="nucleotide sequence ID" value="XM_008080137.1"/>
</dbReference>
<sequence>MSTPVIRRKPVANSTITQAPPLTLSAKIRVLKQKIVKKVTPASPPPTDEGFFELPPLAVPLRSFKEKSQHIWSRTKQGFRGFVEGVAALHDPINPQPRKLVEWALPKKSGSAPKHIGFLVGLMARASWHPFQPAPTLGPLPSGEKPSLVSGTGGLSQAGSEDRGGGSGRTAFARPRAARPGWSCCFDLTMPIAAYESGDGGVSI</sequence>
<dbReference type="AlphaFoldDB" id="S3E7T0"/>
<dbReference type="EMBL" id="KE145356">
    <property type="protein sequence ID" value="EPE34393.1"/>
    <property type="molecule type" value="Genomic_DNA"/>
</dbReference>
<protein>
    <submittedName>
        <fullName evidence="2">Uncharacterized protein</fullName>
    </submittedName>
</protein>
<name>S3E7T0_GLAL2</name>
<evidence type="ECO:0000313" key="3">
    <source>
        <dbReference type="Proteomes" id="UP000016922"/>
    </source>
</evidence>
<dbReference type="KEGG" id="glz:GLAREA_10087"/>
<evidence type="ECO:0000256" key="1">
    <source>
        <dbReference type="SAM" id="MobiDB-lite"/>
    </source>
</evidence>
<gene>
    <name evidence="2" type="ORF">GLAREA_10087</name>
</gene>
<dbReference type="GeneID" id="19469134"/>
<accession>S3E7T0</accession>
<dbReference type="HOGENOM" id="CLU_1343362_0_0_1"/>
<reference evidence="2 3" key="1">
    <citation type="journal article" date="2013" name="BMC Genomics">
        <title>Genomics-driven discovery of the pneumocandin biosynthetic gene cluster in the fungus Glarea lozoyensis.</title>
        <authorList>
            <person name="Chen L."/>
            <person name="Yue Q."/>
            <person name="Zhang X."/>
            <person name="Xiang M."/>
            <person name="Wang C."/>
            <person name="Li S."/>
            <person name="Che Y."/>
            <person name="Ortiz-Lopez F.J."/>
            <person name="Bills G.F."/>
            <person name="Liu X."/>
            <person name="An Z."/>
        </authorList>
    </citation>
    <scope>NUCLEOTIDE SEQUENCE [LARGE SCALE GENOMIC DNA]</scope>
    <source>
        <strain evidence="3">ATCC 20868 / MF5171</strain>
    </source>
</reference>
<evidence type="ECO:0000313" key="2">
    <source>
        <dbReference type="EMBL" id="EPE34393.1"/>
    </source>
</evidence>
<proteinExistence type="predicted"/>
<feature type="region of interest" description="Disordered" evidence="1">
    <location>
        <begin position="135"/>
        <end position="174"/>
    </location>
</feature>
<keyword evidence="3" id="KW-1185">Reference proteome</keyword>
<dbReference type="Proteomes" id="UP000016922">
    <property type="component" value="Unassembled WGS sequence"/>
</dbReference>